<protein>
    <submittedName>
        <fullName evidence="2">Type VI secretion system lipoprotein TssJ</fullName>
    </submittedName>
</protein>
<proteinExistence type="predicted"/>
<accession>A0A843YRD1</accession>
<evidence type="ECO:0000313" key="2">
    <source>
        <dbReference type="EMBL" id="MQR02105.1"/>
    </source>
</evidence>
<sequence length="175" mass="19406">MFNAISRRMALPLSIVFATVLLSACASNSGIPAPKELSKLDLTIHASDDVNLTEKRATPVMVRIYELKSDKAFQDADYFSLKDNDKTKLGEDLLVKNEYILRPGDSQTIVRKSSPDTVAIGVLAGYQDLSHSVWRVVYKLPKAPDVAWYRAVIPDNKVKLLITLESDAIKVTEAK</sequence>
<gene>
    <name evidence="2" type="primary">tssJ</name>
    <name evidence="2" type="ORF">GEV47_15620</name>
</gene>
<dbReference type="Proteomes" id="UP000451565">
    <property type="component" value="Unassembled WGS sequence"/>
</dbReference>
<keyword evidence="2" id="KW-0449">Lipoprotein</keyword>
<dbReference type="InterPro" id="IPR038706">
    <property type="entry name" value="Type_VI_SciN-like_sf"/>
</dbReference>
<evidence type="ECO:0000256" key="1">
    <source>
        <dbReference type="SAM" id="SignalP"/>
    </source>
</evidence>
<dbReference type="AlphaFoldDB" id="A0A843YRD1"/>
<comment type="caution">
    <text evidence="2">The sequence shown here is derived from an EMBL/GenBank/DDBJ whole genome shotgun (WGS) entry which is preliminary data.</text>
</comment>
<keyword evidence="1" id="KW-0732">Signal</keyword>
<evidence type="ECO:0000313" key="3">
    <source>
        <dbReference type="Proteomes" id="UP000451565"/>
    </source>
</evidence>
<feature type="chain" id="PRO_5032428245" evidence="1">
    <location>
        <begin position="27"/>
        <end position="175"/>
    </location>
</feature>
<dbReference type="PROSITE" id="PS51257">
    <property type="entry name" value="PROKAR_LIPOPROTEIN"/>
    <property type="match status" value="1"/>
</dbReference>
<organism evidence="2 3">
    <name type="scientific">Glaciimonas soli</name>
    <dbReference type="NCBI Taxonomy" id="2590999"/>
    <lineage>
        <taxon>Bacteria</taxon>
        <taxon>Pseudomonadati</taxon>
        <taxon>Pseudomonadota</taxon>
        <taxon>Betaproteobacteria</taxon>
        <taxon>Burkholderiales</taxon>
        <taxon>Oxalobacteraceae</taxon>
        <taxon>Glaciimonas</taxon>
    </lineage>
</organism>
<dbReference type="PANTHER" id="PTHR37625:SF4">
    <property type="entry name" value="OUTER MEMBRANE LIPOPROTEIN"/>
    <property type="match status" value="1"/>
</dbReference>
<dbReference type="Gene3D" id="2.60.40.4150">
    <property type="entry name" value="Type VI secretion system, lipoprotein SciN"/>
    <property type="match status" value="1"/>
</dbReference>
<name>A0A843YRD1_9BURK</name>
<dbReference type="NCBIfam" id="TIGR03352">
    <property type="entry name" value="VI_chp_3"/>
    <property type="match status" value="1"/>
</dbReference>
<dbReference type="PANTHER" id="PTHR37625">
    <property type="entry name" value="OUTER MEMBRANE LIPOPROTEIN-RELATED"/>
    <property type="match status" value="1"/>
</dbReference>
<keyword evidence="3" id="KW-1185">Reference proteome</keyword>
<dbReference type="InterPro" id="IPR017734">
    <property type="entry name" value="T6SS_SciN"/>
</dbReference>
<reference evidence="2 3" key="1">
    <citation type="submission" date="2019-10" db="EMBL/GenBank/DDBJ databases">
        <title>Glaciimonas soli sp. nov., a psychrophilic bacterium isolated from the forest soil of a high elevation mountain in Taiwan.</title>
        <authorList>
            <person name="Wang L.-T."/>
            <person name="Shieh W.Y."/>
        </authorList>
    </citation>
    <scope>NUCLEOTIDE SEQUENCE [LARGE SCALE GENOMIC DNA]</scope>
    <source>
        <strain evidence="2 3">GS1</strain>
    </source>
</reference>
<dbReference type="OrthoDB" id="5471061at2"/>
<feature type="signal peptide" evidence="1">
    <location>
        <begin position="1"/>
        <end position="26"/>
    </location>
</feature>
<dbReference type="Pfam" id="PF12790">
    <property type="entry name" value="T6SS-SciN"/>
    <property type="match status" value="1"/>
</dbReference>
<dbReference type="EMBL" id="WINI01000008">
    <property type="protein sequence ID" value="MQR02105.1"/>
    <property type="molecule type" value="Genomic_DNA"/>
</dbReference>